<organism evidence="6 7">
    <name type="scientific">Methanogenium marinum</name>
    <dbReference type="NCBI Taxonomy" id="348610"/>
    <lineage>
        <taxon>Archaea</taxon>
        <taxon>Methanobacteriati</taxon>
        <taxon>Methanobacteriota</taxon>
        <taxon>Stenosarchaea group</taxon>
        <taxon>Methanomicrobia</taxon>
        <taxon>Methanomicrobiales</taxon>
        <taxon>Methanomicrobiaceae</taxon>
        <taxon>Methanogenium</taxon>
    </lineage>
</organism>
<accession>A0A9Q4PW74</accession>
<evidence type="ECO:0000313" key="7">
    <source>
        <dbReference type="Proteomes" id="UP001143747"/>
    </source>
</evidence>
<dbReference type="PROSITE" id="PS00687">
    <property type="entry name" value="ALDEHYDE_DEHYDR_GLU"/>
    <property type="match status" value="1"/>
</dbReference>
<dbReference type="InterPro" id="IPR016162">
    <property type="entry name" value="Ald_DH_N"/>
</dbReference>
<evidence type="ECO:0000256" key="1">
    <source>
        <dbReference type="ARBA" id="ARBA00009986"/>
    </source>
</evidence>
<dbReference type="InterPro" id="IPR029510">
    <property type="entry name" value="Ald_DH_CS_GLU"/>
</dbReference>
<dbReference type="Pfam" id="PF00171">
    <property type="entry name" value="Aldedh"/>
    <property type="match status" value="1"/>
</dbReference>
<keyword evidence="7" id="KW-1185">Reference proteome</keyword>
<dbReference type="InterPro" id="IPR051020">
    <property type="entry name" value="ALDH-related_metabolic_enz"/>
</dbReference>
<feature type="active site" evidence="3">
    <location>
        <position position="248"/>
    </location>
</feature>
<dbReference type="GO" id="GO:0008911">
    <property type="term" value="F:lactaldehyde dehydrogenase (NAD+) activity"/>
    <property type="evidence" value="ECO:0007669"/>
    <property type="project" value="TreeGrafter"/>
</dbReference>
<dbReference type="Gene3D" id="3.40.309.10">
    <property type="entry name" value="Aldehyde Dehydrogenase, Chain A, domain 2"/>
    <property type="match status" value="1"/>
</dbReference>
<dbReference type="Proteomes" id="UP001143747">
    <property type="component" value="Unassembled WGS sequence"/>
</dbReference>
<evidence type="ECO:0000256" key="2">
    <source>
        <dbReference type="ARBA" id="ARBA00023002"/>
    </source>
</evidence>
<comment type="caution">
    <text evidence="6">The sequence shown here is derived from an EMBL/GenBank/DDBJ whole genome shotgun (WGS) entry which is preliminary data.</text>
</comment>
<keyword evidence="2 4" id="KW-0560">Oxidoreductase</keyword>
<dbReference type="FunFam" id="3.40.605.10:FF:000063">
    <property type="entry name" value="Succinate-semialdehyde dehydrogenase, mitochondrial"/>
    <property type="match status" value="1"/>
</dbReference>
<dbReference type="InterPro" id="IPR016161">
    <property type="entry name" value="Ald_DH/histidinol_DH"/>
</dbReference>
<gene>
    <name evidence="6" type="ORF">L0665_06960</name>
</gene>
<name>A0A9Q4PW74_9EURY</name>
<dbReference type="PANTHER" id="PTHR42991:SF1">
    <property type="entry name" value="ALDEHYDE DEHYDROGENASE"/>
    <property type="match status" value="1"/>
</dbReference>
<evidence type="ECO:0000256" key="3">
    <source>
        <dbReference type="PROSITE-ProRule" id="PRU10007"/>
    </source>
</evidence>
<dbReference type="SUPFAM" id="SSF53720">
    <property type="entry name" value="ALDH-like"/>
    <property type="match status" value="1"/>
</dbReference>
<evidence type="ECO:0000256" key="4">
    <source>
        <dbReference type="RuleBase" id="RU003345"/>
    </source>
</evidence>
<dbReference type="PANTHER" id="PTHR42991">
    <property type="entry name" value="ALDEHYDE DEHYDROGENASE"/>
    <property type="match status" value="1"/>
</dbReference>
<protein>
    <submittedName>
        <fullName evidence="6">Aldehyde dehydrogenase family protein</fullName>
    </submittedName>
</protein>
<reference evidence="6" key="1">
    <citation type="submission" date="2022-01" db="EMBL/GenBank/DDBJ databases">
        <title>Draft genome of Methanogenium marinum DSM 15558.</title>
        <authorList>
            <person name="Chen S.-C."/>
            <person name="You Y.-T."/>
        </authorList>
    </citation>
    <scope>NUCLEOTIDE SEQUENCE</scope>
    <source>
        <strain evidence="6">DSM 15558</strain>
    </source>
</reference>
<dbReference type="AlphaFoldDB" id="A0A9Q4PW74"/>
<dbReference type="InterPro" id="IPR016163">
    <property type="entry name" value="Ald_DH_C"/>
</dbReference>
<dbReference type="RefSeq" id="WP_274924980.1">
    <property type="nucleotide sequence ID" value="NZ_JAKELO010000002.1"/>
</dbReference>
<comment type="similarity">
    <text evidence="1 4">Belongs to the aldehyde dehydrogenase family.</text>
</comment>
<evidence type="ECO:0000259" key="5">
    <source>
        <dbReference type="Pfam" id="PF00171"/>
    </source>
</evidence>
<sequence>MESSEPFLVGGEWRTSPAVLDVADPYLGCTVKSVCLAGREDCNDALIAAEAGFKQMRILPAYRRSECLMAMADYLDEHADEAAALIVSEAGKPRRSAEGEVIRSVDTLRVSAEEARRIGGEILSLDWTEGGEGRTGYLYRVPLGIILGITPFNFPLNLACHKLGPALAAGNACILKPASKTPLSSLFLGEAALAAGVPPEAISVLPCLSETAEAMVRDPRVSMVSFTGSPEVGWHLQGIAGTPRVGLELGGNAAVIVHEDADLTYAAARIVQGAFSYSGQACISVQRVLVHHAVYEEMRLLICERAASLVTGDPAAPETDVGPMISEFAAIAAEKKILEAVEAGAVCCTGGKREGAILHPTVLENTAPEMNVNATELFAPGLTLTAYHTWAEAVAMAADTPYGLQAGIFTNNLTRIREAARGIPVGGLIVNDIPTFRMDHMPYGGTKRSGIGREGPRYAIREMTEERQIVINGQVGF</sequence>
<dbReference type="Gene3D" id="3.40.605.10">
    <property type="entry name" value="Aldehyde Dehydrogenase, Chain A, domain 1"/>
    <property type="match status" value="1"/>
</dbReference>
<dbReference type="InterPro" id="IPR015590">
    <property type="entry name" value="Aldehyde_DH_dom"/>
</dbReference>
<evidence type="ECO:0000313" key="6">
    <source>
        <dbReference type="EMBL" id="MDE4908349.1"/>
    </source>
</evidence>
<proteinExistence type="inferred from homology"/>
<dbReference type="EMBL" id="JAKELO010000002">
    <property type="protein sequence ID" value="MDE4908349.1"/>
    <property type="molecule type" value="Genomic_DNA"/>
</dbReference>
<feature type="domain" description="Aldehyde dehydrogenase" evidence="5">
    <location>
        <begin position="19"/>
        <end position="468"/>
    </location>
</feature>